<gene>
    <name evidence="2" type="ORF">RIMI_LOCUS13751501</name>
</gene>
<feature type="compositionally biased region" description="Basic and acidic residues" evidence="1">
    <location>
        <begin position="64"/>
        <end position="74"/>
    </location>
</feature>
<reference evidence="2" key="1">
    <citation type="submission" date="2023-07" db="EMBL/GenBank/DDBJ databases">
        <authorList>
            <person name="Stuckert A."/>
        </authorList>
    </citation>
    <scope>NUCLEOTIDE SEQUENCE</scope>
</reference>
<feature type="compositionally biased region" description="Basic residues" evidence="1">
    <location>
        <begin position="75"/>
        <end position="91"/>
    </location>
</feature>
<protein>
    <recommendedName>
        <fullName evidence="4">Protein FRA10AC1</fullName>
    </recommendedName>
</protein>
<comment type="caution">
    <text evidence="2">The sequence shown here is derived from an EMBL/GenBank/DDBJ whole genome shotgun (WGS) entry which is preliminary data.</text>
</comment>
<keyword evidence="3" id="KW-1185">Reference proteome</keyword>
<evidence type="ECO:0008006" key="4">
    <source>
        <dbReference type="Google" id="ProtNLM"/>
    </source>
</evidence>
<sequence>QFFCGHKRCDEKEGLKSWEVNFGYVEHGEKRNALVKLRLCPECSYKLNFHHRRKEVQPKSRKTKVSEEAGEASRKKSKDSRKKRKVKAKSSTRREESSESDDNKEDDDDDDDDDEASNEIWKGPQQETDEKTREEEFDEYFQDMFL</sequence>
<evidence type="ECO:0000313" key="3">
    <source>
        <dbReference type="Proteomes" id="UP001176940"/>
    </source>
</evidence>
<name>A0ABN9LVW2_9NEOB</name>
<feature type="compositionally biased region" description="Acidic residues" evidence="1">
    <location>
        <begin position="135"/>
        <end position="146"/>
    </location>
</feature>
<feature type="non-terminal residue" evidence="2">
    <location>
        <position position="1"/>
    </location>
</feature>
<dbReference type="EMBL" id="CAUEEQ010034421">
    <property type="protein sequence ID" value="CAJ0952176.1"/>
    <property type="molecule type" value="Genomic_DNA"/>
</dbReference>
<evidence type="ECO:0000256" key="1">
    <source>
        <dbReference type="SAM" id="MobiDB-lite"/>
    </source>
</evidence>
<evidence type="ECO:0000313" key="2">
    <source>
        <dbReference type="EMBL" id="CAJ0952176.1"/>
    </source>
</evidence>
<dbReference type="InterPro" id="IPR019129">
    <property type="entry name" value="Folate-sensitive_fs_Fra10Ac1"/>
</dbReference>
<dbReference type="Proteomes" id="UP001176940">
    <property type="component" value="Unassembled WGS sequence"/>
</dbReference>
<accession>A0ABN9LVW2</accession>
<proteinExistence type="predicted"/>
<organism evidence="2 3">
    <name type="scientific">Ranitomeya imitator</name>
    <name type="common">mimic poison frog</name>
    <dbReference type="NCBI Taxonomy" id="111125"/>
    <lineage>
        <taxon>Eukaryota</taxon>
        <taxon>Metazoa</taxon>
        <taxon>Chordata</taxon>
        <taxon>Craniata</taxon>
        <taxon>Vertebrata</taxon>
        <taxon>Euteleostomi</taxon>
        <taxon>Amphibia</taxon>
        <taxon>Batrachia</taxon>
        <taxon>Anura</taxon>
        <taxon>Neobatrachia</taxon>
        <taxon>Hyloidea</taxon>
        <taxon>Dendrobatidae</taxon>
        <taxon>Dendrobatinae</taxon>
        <taxon>Ranitomeya</taxon>
    </lineage>
</organism>
<feature type="compositionally biased region" description="Acidic residues" evidence="1">
    <location>
        <begin position="98"/>
        <end position="117"/>
    </location>
</feature>
<feature type="compositionally biased region" description="Basic residues" evidence="1">
    <location>
        <begin position="51"/>
        <end position="63"/>
    </location>
</feature>
<feature type="region of interest" description="Disordered" evidence="1">
    <location>
        <begin position="51"/>
        <end position="146"/>
    </location>
</feature>
<dbReference type="Pfam" id="PF09725">
    <property type="entry name" value="Fra10Ac1"/>
    <property type="match status" value="1"/>
</dbReference>